<name>A0ABS2K158_9GAMM</name>
<evidence type="ECO:0000313" key="2">
    <source>
        <dbReference type="EMBL" id="MBM7124976.1"/>
    </source>
</evidence>
<proteinExistence type="predicted"/>
<dbReference type="Pfam" id="PF05114">
    <property type="entry name" value="MbnB_TglH_ChrH"/>
    <property type="match status" value="1"/>
</dbReference>
<comment type="caution">
    <text evidence="2">The sequence shown here is derived from an EMBL/GenBank/DDBJ whole genome shotgun (WGS) entry which is preliminary data.</text>
</comment>
<dbReference type="Proteomes" id="UP001430149">
    <property type="component" value="Unassembled WGS sequence"/>
</dbReference>
<keyword evidence="3" id="KW-1185">Reference proteome</keyword>
<dbReference type="NCBIfam" id="NF003818">
    <property type="entry name" value="PRK05409.1"/>
    <property type="match status" value="1"/>
</dbReference>
<gene>
    <name evidence="2" type="ORF">ISP19_06240</name>
</gene>
<dbReference type="Gene3D" id="3.20.20.150">
    <property type="entry name" value="Divalent-metal-dependent TIM barrel enzymes"/>
    <property type="match status" value="1"/>
</dbReference>
<reference evidence="2" key="1">
    <citation type="submission" date="2020-10" db="EMBL/GenBank/DDBJ databases">
        <title>Phylogeny of dyella-like bacteria.</title>
        <authorList>
            <person name="Fu J."/>
        </authorList>
    </citation>
    <scope>NUCLEOTIDE SEQUENCE</scope>
    <source>
        <strain evidence="2">DHOC52</strain>
    </source>
</reference>
<dbReference type="RefSeq" id="WP_204680502.1">
    <property type="nucleotide sequence ID" value="NZ_BSNR01000005.1"/>
</dbReference>
<organism evidence="2 3">
    <name type="scientific">Dyella flava</name>
    <dbReference type="NCBI Taxonomy" id="1920170"/>
    <lineage>
        <taxon>Bacteria</taxon>
        <taxon>Pseudomonadati</taxon>
        <taxon>Pseudomonadota</taxon>
        <taxon>Gammaproteobacteria</taxon>
        <taxon>Lysobacterales</taxon>
        <taxon>Rhodanobacteraceae</taxon>
        <taxon>Dyella</taxon>
    </lineage>
</organism>
<evidence type="ECO:0000313" key="3">
    <source>
        <dbReference type="Proteomes" id="UP001430149"/>
    </source>
</evidence>
<dbReference type="InterPro" id="IPR007801">
    <property type="entry name" value="MbnB/TglH/ChrH"/>
</dbReference>
<feature type="region of interest" description="Disordered" evidence="1">
    <location>
        <begin position="40"/>
        <end position="66"/>
    </location>
</feature>
<dbReference type="PANTHER" id="PTHR42194">
    <property type="entry name" value="UPF0276 PROTEIN HI_1600"/>
    <property type="match status" value="1"/>
</dbReference>
<accession>A0ABS2K158</accession>
<dbReference type="EMBL" id="JADIKE010000030">
    <property type="protein sequence ID" value="MBM7124976.1"/>
    <property type="molecule type" value="Genomic_DNA"/>
</dbReference>
<dbReference type="PANTHER" id="PTHR42194:SF1">
    <property type="entry name" value="UPF0276 PROTEIN HI_1600"/>
    <property type="match status" value="1"/>
</dbReference>
<evidence type="ECO:0000256" key="1">
    <source>
        <dbReference type="SAM" id="MobiDB-lite"/>
    </source>
</evidence>
<sequence length="364" mass="40026">MNSMTKWFSATNDFGSLSVPFRQHQMEGTEMSPIRTLQPKKPVTNVPLSEPPYPRRSGTFSERPIPTQAGIGLRTLHHQQIIERRSAGAWLEVHPESYLDRGALSDDLEKIRQEYALSFHCEGLSLGSSAGLNPSYLSALSGLIDRFRPTLISAHLSGNQFGGLHGPNLARLSNIKRALDVVAADITRCQDILGNQLLLENPPMCLNASESSASEPQFLAELVRRTGCGVLLDINNIYVNARNRGQAPAKTLAHYLACIPAGSILEIHLSGHSVYTAQSGARVYVSDHGSPVAPQVWRLFEQTVAALGQRPTLIEWDINIPPLGLLEIEAATAQFVLDREHFKNLHQDPSVPTEANASRRNPVW</sequence>
<protein>
    <submittedName>
        <fullName evidence="2">DUF692 domain-containing protein</fullName>
    </submittedName>
</protein>